<dbReference type="Gene3D" id="6.10.30.10">
    <property type="match status" value="1"/>
</dbReference>
<evidence type="ECO:0000259" key="1">
    <source>
        <dbReference type="Pfam" id="PF01796"/>
    </source>
</evidence>
<feature type="domain" description="ChsH2 rubredoxin-like zinc ribbon" evidence="2">
    <location>
        <begin position="8"/>
        <end position="42"/>
    </location>
</feature>
<dbReference type="AlphaFoldDB" id="A0A0H4T8D7"/>
<dbReference type="SUPFAM" id="SSF50249">
    <property type="entry name" value="Nucleic acid-binding proteins"/>
    <property type="match status" value="1"/>
</dbReference>
<reference evidence="3" key="1">
    <citation type="journal article" date="2015" name="ISME J.">
        <title>Aquifer environment selects for microbial species cohorts in sediment and groundwater.</title>
        <authorList>
            <person name="Hug L.A."/>
            <person name="Thomas B.C."/>
            <person name="Brown C.T."/>
            <person name="Frischkorn K.R."/>
            <person name="Williams K.H."/>
            <person name="Tringe S.G."/>
            <person name="Banfield J.F."/>
        </authorList>
    </citation>
    <scope>NUCLEOTIDE SEQUENCE</scope>
</reference>
<name>A0A0H4T8D7_9BACT</name>
<evidence type="ECO:0008006" key="4">
    <source>
        <dbReference type="Google" id="ProtNLM"/>
    </source>
</evidence>
<dbReference type="InterPro" id="IPR022002">
    <property type="entry name" value="ChsH2_Znr"/>
</dbReference>
<accession>A0A0H4T8D7</accession>
<protein>
    <recommendedName>
        <fullName evidence="4">Zn-ribbon domain-containing OB-fold protein</fullName>
    </recommendedName>
</protein>
<evidence type="ECO:0000259" key="2">
    <source>
        <dbReference type="Pfam" id="PF12172"/>
    </source>
</evidence>
<dbReference type="PANTHER" id="PTHR34075:SF5">
    <property type="entry name" value="BLR3430 PROTEIN"/>
    <property type="match status" value="1"/>
</dbReference>
<organism evidence="3">
    <name type="scientific">uncultured Gemmatimonadetes bacterium Rifle_16ft_4_minimus_37772</name>
    <dbReference type="NCBI Taxonomy" id="1665097"/>
    <lineage>
        <taxon>Bacteria</taxon>
        <taxon>Pseudomonadati</taxon>
        <taxon>Gemmatimonadota</taxon>
        <taxon>environmental samples</taxon>
    </lineage>
</organism>
<dbReference type="InterPro" id="IPR002878">
    <property type="entry name" value="ChsH2_C"/>
</dbReference>
<sequence length="130" mass="14544">MPSPRYWREIPQRYRLEAGRCRACGHVAFPGRRICPSCRSADCEKLRLTRRGTVVTSTVIHVSPSEFTFETPYAMAVVETPEKARLMAQVVDCDPHTIGPGTDVTLEFRLIRREGRGGILCYGHKAVPAA</sequence>
<dbReference type="InterPro" id="IPR012340">
    <property type="entry name" value="NA-bd_OB-fold"/>
</dbReference>
<dbReference type="PANTHER" id="PTHR34075">
    <property type="entry name" value="BLR3430 PROTEIN"/>
    <property type="match status" value="1"/>
</dbReference>
<evidence type="ECO:0000313" key="3">
    <source>
        <dbReference type="EMBL" id="AKQ02762.1"/>
    </source>
</evidence>
<dbReference type="EMBL" id="KT007003">
    <property type="protein sequence ID" value="AKQ02762.1"/>
    <property type="molecule type" value="Genomic_DNA"/>
</dbReference>
<dbReference type="InterPro" id="IPR052513">
    <property type="entry name" value="Thioester_dehydratase-like"/>
</dbReference>
<dbReference type="Pfam" id="PF12172">
    <property type="entry name" value="zf-ChsH2"/>
    <property type="match status" value="1"/>
</dbReference>
<feature type="domain" description="ChsH2 C-terminal OB-fold" evidence="1">
    <location>
        <begin position="48"/>
        <end position="109"/>
    </location>
</feature>
<dbReference type="Pfam" id="PF01796">
    <property type="entry name" value="OB_ChsH2_C"/>
    <property type="match status" value="1"/>
</dbReference>
<proteinExistence type="predicted"/>